<dbReference type="PROSITE" id="PS00211">
    <property type="entry name" value="ABC_TRANSPORTER_1"/>
    <property type="match status" value="1"/>
</dbReference>
<dbReference type="InterPro" id="IPR017871">
    <property type="entry name" value="ABC_transporter-like_CS"/>
</dbReference>
<evidence type="ECO:0000259" key="10">
    <source>
        <dbReference type="PROSITE" id="PS50893"/>
    </source>
</evidence>
<dbReference type="Proteomes" id="UP001224418">
    <property type="component" value="Unassembled WGS sequence"/>
</dbReference>
<dbReference type="InterPro" id="IPR003439">
    <property type="entry name" value="ABC_transporter-like_ATP-bd"/>
</dbReference>
<keyword evidence="5" id="KW-0547">Nucleotide-binding</keyword>
<comment type="caution">
    <text evidence="11">The sequence shown here is derived from an EMBL/GenBank/DDBJ whole genome shotgun (WGS) entry which is preliminary data.</text>
</comment>
<keyword evidence="7" id="KW-0408">Iron</keyword>
<evidence type="ECO:0000256" key="6">
    <source>
        <dbReference type="ARBA" id="ARBA00022840"/>
    </source>
</evidence>
<evidence type="ECO:0000256" key="9">
    <source>
        <dbReference type="ARBA" id="ARBA00023136"/>
    </source>
</evidence>
<sequence>MKEFILEGRNITVKIKEKTIIKDINISVSSGEIVSIIGPNGSGKTTLLKVLSRNLKGYTGEVFLNGKPIKIFNNKEVAKNMAYVSQSYNASLDLTVRELITYGRYAYKSLFKGNSDEDIKRINWALERTNLTQLQNRKLNTLSGGERQRAWIAMSLAQKPKILLLDEPTTYLDICHQVELLQLIKSLNEEDNLTVLMVLHDINQAAQFSHRLFVIKEGILVKDGSSKEIITESNLKNIFNINSKVFKRDDTDKPYFYVL</sequence>
<accession>A0ABU0JTT6</accession>
<dbReference type="SMART" id="SM00382">
    <property type="entry name" value="AAA"/>
    <property type="match status" value="1"/>
</dbReference>
<comment type="subcellular location">
    <subcellularLocation>
        <location evidence="1">Cell membrane</location>
        <topology evidence="1">Peripheral membrane protein</topology>
    </subcellularLocation>
</comment>
<evidence type="ECO:0000256" key="8">
    <source>
        <dbReference type="ARBA" id="ARBA00023065"/>
    </source>
</evidence>
<dbReference type="GO" id="GO:0005524">
    <property type="term" value="F:ATP binding"/>
    <property type="evidence" value="ECO:0007669"/>
    <property type="project" value="UniProtKB-KW"/>
</dbReference>
<dbReference type="PANTHER" id="PTHR42771">
    <property type="entry name" value="IRON(3+)-HYDROXAMATE IMPORT ATP-BINDING PROTEIN FHUC"/>
    <property type="match status" value="1"/>
</dbReference>
<evidence type="ECO:0000256" key="5">
    <source>
        <dbReference type="ARBA" id="ARBA00022741"/>
    </source>
</evidence>
<evidence type="ECO:0000256" key="2">
    <source>
        <dbReference type="ARBA" id="ARBA00022448"/>
    </source>
</evidence>
<evidence type="ECO:0000313" key="12">
    <source>
        <dbReference type="Proteomes" id="UP001224418"/>
    </source>
</evidence>
<dbReference type="SUPFAM" id="SSF52540">
    <property type="entry name" value="P-loop containing nucleoside triphosphate hydrolases"/>
    <property type="match status" value="1"/>
</dbReference>
<dbReference type="PANTHER" id="PTHR42771:SF4">
    <property type="entry name" value="IRON(3+)-HYDROXAMATE IMPORT ATP-BINDING PROTEIN FHUC"/>
    <property type="match status" value="1"/>
</dbReference>
<protein>
    <submittedName>
        <fullName evidence="11">Iron complex transport system ATP-binding protein</fullName>
    </submittedName>
</protein>
<reference evidence="11 12" key="1">
    <citation type="submission" date="2023-07" db="EMBL/GenBank/DDBJ databases">
        <title>Genomic Encyclopedia of Type Strains, Phase IV (KMG-IV): sequencing the most valuable type-strain genomes for metagenomic binning, comparative biology and taxonomic classification.</title>
        <authorList>
            <person name="Goeker M."/>
        </authorList>
    </citation>
    <scope>NUCLEOTIDE SEQUENCE [LARGE SCALE GENOMIC DNA]</scope>
    <source>
        <strain evidence="11 12">DSM 1400</strain>
    </source>
</reference>
<feature type="domain" description="ABC transporter" evidence="10">
    <location>
        <begin position="6"/>
        <end position="242"/>
    </location>
</feature>
<gene>
    <name evidence="11" type="ORF">QOZ93_002263</name>
</gene>
<dbReference type="InterPro" id="IPR003593">
    <property type="entry name" value="AAA+_ATPase"/>
</dbReference>
<proteinExistence type="predicted"/>
<dbReference type="Pfam" id="PF00005">
    <property type="entry name" value="ABC_tran"/>
    <property type="match status" value="1"/>
</dbReference>
<evidence type="ECO:0000256" key="1">
    <source>
        <dbReference type="ARBA" id="ARBA00004202"/>
    </source>
</evidence>
<dbReference type="Gene3D" id="3.40.50.300">
    <property type="entry name" value="P-loop containing nucleotide triphosphate hydrolases"/>
    <property type="match status" value="1"/>
</dbReference>
<name>A0ABU0JTT6_HATLI</name>
<keyword evidence="2" id="KW-0813">Transport</keyword>
<keyword evidence="12" id="KW-1185">Reference proteome</keyword>
<organism evidence="11 12">
    <name type="scientific">Hathewaya limosa</name>
    <name type="common">Clostridium limosum</name>
    <dbReference type="NCBI Taxonomy" id="1536"/>
    <lineage>
        <taxon>Bacteria</taxon>
        <taxon>Bacillati</taxon>
        <taxon>Bacillota</taxon>
        <taxon>Clostridia</taxon>
        <taxon>Eubacteriales</taxon>
        <taxon>Clostridiaceae</taxon>
        <taxon>Hathewaya</taxon>
    </lineage>
</organism>
<dbReference type="InterPro" id="IPR051535">
    <property type="entry name" value="Siderophore_ABC-ATPase"/>
</dbReference>
<dbReference type="RefSeq" id="WP_307356537.1">
    <property type="nucleotide sequence ID" value="NZ_BAAACJ010000015.1"/>
</dbReference>
<evidence type="ECO:0000256" key="4">
    <source>
        <dbReference type="ARBA" id="ARBA00022496"/>
    </source>
</evidence>
<evidence type="ECO:0000313" key="11">
    <source>
        <dbReference type="EMBL" id="MDQ0480515.1"/>
    </source>
</evidence>
<dbReference type="PROSITE" id="PS50893">
    <property type="entry name" value="ABC_TRANSPORTER_2"/>
    <property type="match status" value="1"/>
</dbReference>
<dbReference type="CDD" id="cd03214">
    <property type="entry name" value="ABC_Iron-Siderophores_B12_Hemin"/>
    <property type="match status" value="1"/>
</dbReference>
<keyword evidence="6 11" id="KW-0067">ATP-binding</keyword>
<keyword evidence="3" id="KW-1003">Cell membrane</keyword>
<keyword evidence="8" id="KW-0406">Ion transport</keyword>
<evidence type="ECO:0000256" key="3">
    <source>
        <dbReference type="ARBA" id="ARBA00022475"/>
    </source>
</evidence>
<keyword evidence="4" id="KW-0410">Iron transport</keyword>
<dbReference type="InterPro" id="IPR027417">
    <property type="entry name" value="P-loop_NTPase"/>
</dbReference>
<dbReference type="EMBL" id="JAUSWN010000021">
    <property type="protein sequence ID" value="MDQ0480515.1"/>
    <property type="molecule type" value="Genomic_DNA"/>
</dbReference>
<evidence type="ECO:0000256" key="7">
    <source>
        <dbReference type="ARBA" id="ARBA00023004"/>
    </source>
</evidence>
<keyword evidence="9" id="KW-0472">Membrane</keyword>